<dbReference type="AlphaFoldDB" id="U5BQG7"/>
<name>U5BQG7_9BACT</name>
<keyword evidence="2" id="KW-1185">Reference proteome</keyword>
<comment type="caution">
    <text evidence="1">The sequence shown here is derived from an EMBL/GenBank/DDBJ whole genome shotgun (WGS) entry which is preliminary data.</text>
</comment>
<reference evidence="1 2" key="1">
    <citation type="journal article" date="2013" name="Genome Announc.">
        <title>Draft Genome Sequence of the Psychrophilic and Alkaliphilic Rhodonellum psychrophilum Strain GCM71T.</title>
        <authorList>
            <person name="Hauptmann A.L."/>
            <person name="Glaring M.A."/>
            <person name="Hallin P.F."/>
            <person name="Prieme A."/>
            <person name="Stougaard P."/>
        </authorList>
    </citation>
    <scope>NUCLEOTIDE SEQUENCE [LARGE SCALE GENOMIC DNA]</scope>
    <source>
        <strain evidence="1 2">GCM71</strain>
    </source>
</reference>
<gene>
    <name evidence="1" type="ORF">P872_14480</name>
</gene>
<dbReference type="EMBL" id="AWXR01000154">
    <property type="protein sequence ID" value="ERM80148.1"/>
    <property type="molecule type" value="Genomic_DNA"/>
</dbReference>
<protein>
    <submittedName>
        <fullName evidence="1">Uncharacterized protein</fullName>
    </submittedName>
</protein>
<evidence type="ECO:0000313" key="1">
    <source>
        <dbReference type="EMBL" id="ERM80148.1"/>
    </source>
</evidence>
<sequence length="37" mass="4296">MRFSGILKAKTLDLIFTEERFGKIRLFLAVPVFYCGD</sequence>
<organism evidence="1 2">
    <name type="scientific">Rhodonellum psychrophilum GCM71 = DSM 17998</name>
    <dbReference type="NCBI Taxonomy" id="1123057"/>
    <lineage>
        <taxon>Bacteria</taxon>
        <taxon>Pseudomonadati</taxon>
        <taxon>Bacteroidota</taxon>
        <taxon>Cytophagia</taxon>
        <taxon>Cytophagales</taxon>
        <taxon>Cytophagaceae</taxon>
        <taxon>Rhodonellum</taxon>
    </lineage>
</organism>
<accession>U5BQG7</accession>
<dbReference type="Proteomes" id="UP000016843">
    <property type="component" value="Unassembled WGS sequence"/>
</dbReference>
<proteinExistence type="predicted"/>
<evidence type="ECO:0000313" key="2">
    <source>
        <dbReference type="Proteomes" id="UP000016843"/>
    </source>
</evidence>